<accession>A0A9W4R0B7</accession>
<dbReference type="AlphaFoldDB" id="A0A9W4R0B7"/>
<dbReference type="Proteomes" id="UP001152447">
    <property type="component" value="Unassembled WGS sequence"/>
</dbReference>
<dbReference type="EMBL" id="CAMAPB010000036">
    <property type="protein sequence ID" value="CAH9061211.1"/>
    <property type="molecule type" value="Genomic_DNA"/>
</dbReference>
<sequence>MFFHALVAPERWVGYLERASDSLKVTQLSSYGIRVSQGASAKITVNGIKDIRDDFSTIISDKRYLVDSVKFKAEFGSLELLCELTRLGVCRLKSANVNFVLDKLREALEGV</sequence>
<evidence type="ECO:0000313" key="2">
    <source>
        <dbReference type="Proteomes" id="UP001152447"/>
    </source>
</evidence>
<name>A0A9W4R0B7_PSEHA</name>
<gene>
    <name evidence="1" type="ORF">PSEHALCIP103_02447</name>
</gene>
<proteinExistence type="predicted"/>
<evidence type="ECO:0000313" key="1">
    <source>
        <dbReference type="EMBL" id="CAH9061211.1"/>
    </source>
</evidence>
<keyword evidence="2" id="KW-1185">Reference proteome</keyword>
<protein>
    <submittedName>
        <fullName evidence="1">Uncharacterized protein</fullName>
    </submittedName>
</protein>
<organism evidence="1 2">
    <name type="scientific">Pseudoalteromonas haloplanktis</name>
    <name type="common">Alteromonas haloplanktis</name>
    <dbReference type="NCBI Taxonomy" id="228"/>
    <lineage>
        <taxon>Bacteria</taxon>
        <taxon>Pseudomonadati</taxon>
        <taxon>Pseudomonadota</taxon>
        <taxon>Gammaproteobacteria</taxon>
        <taxon>Alteromonadales</taxon>
        <taxon>Pseudoalteromonadaceae</taxon>
        <taxon>Pseudoalteromonas</taxon>
    </lineage>
</organism>
<dbReference type="RefSeq" id="WP_212746075.1">
    <property type="nucleotide sequence ID" value="NZ_CAMAPB010000036.1"/>
</dbReference>
<reference evidence="1" key="1">
    <citation type="submission" date="2022-07" db="EMBL/GenBank/DDBJ databases">
        <authorList>
            <person name="Criscuolo A."/>
        </authorList>
    </citation>
    <scope>NUCLEOTIDE SEQUENCE</scope>
    <source>
        <strain evidence="1">CIP103197</strain>
    </source>
</reference>
<comment type="caution">
    <text evidence="1">The sequence shown here is derived from an EMBL/GenBank/DDBJ whole genome shotgun (WGS) entry which is preliminary data.</text>
</comment>